<feature type="transmembrane region" description="Helical" evidence="6">
    <location>
        <begin position="145"/>
        <end position="166"/>
    </location>
</feature>
<dbReference type="PANTHER" id="PTHR22750">
    <property type="entry name" value="G-PROTEIN COUPLED RECEPTOR"/>
    <property type="match status" value="1"/>
</dbReference>
<evidence type="ECO:0000256" key="2">
    <source>
        <dbReference type="ARBA" id="ARBA00022475"/>
    </source>
</evidence>
<dbReference type="InterPro" id="IPR017452">
    <property type="entry name" value="GPCR_Rhodpsn_7TM"/>
</dbReference>
<dbReference type="EMBL" id="JARQWQ010000031">
    <property type="protein sequence ID" value="KAK2561661.1"/>
    <property type="molecule type" value="Genomic_DNA"/>
</dbReference>
<evidence type="ECO:0000313" key="8">
    <source>
        <dbReference type="EMBL" id="KAK2561661.1"/>
    </source>
</evidence>
<dbReference type="PROSITE" id="PS50262">
    <property type="entry name" value="G_PROTEIN_RECEP_F1_2"/>
    <property type="match status" value="1"/>
</dbReference>
<dbReference type="GO" id="GO:0004930">
    <property type="term" value="F:G protein-coupled receptor activity"/>
    <property type="evidence" value="ECO:0007669"/>
    <property type="project" value="InterPro"/>
</dbReference>
<keyword evidence="4 6" id="KW-1133">Transmembrane helix</keyword>
<dbReference type="AlphaFoldDB" id="A0AAD9V575"/>
<dbReference type="GO" id="GO:0005886">
    <property type="term" value="C:plasma membrane"/>
    <property type="evidence" value="ECO:0007669"/>
    <property type="project" value="UniProtKB-SubCell"/>
</dbReference>
<feature type="domain" description="G-protein coupled receptors family 1 profile" evidence="7">
    <location>
        <begin position="157"/>
        <end position="238"/>
    </location>
</feature>
<name>A0AAD9V575_ACRCE</name>
<evidence type="ECO:0000256" key="4">
    <source>
        <dbReference type="ARBA" id="ARBA00022989"/>
    </source>
</evidence>
<evidence type="ECO:0000256" key="3">
    <source>
        <dbReference type="ARBA" id="ARBA00022692"/>
    </source>
</evidence>
<feature type="transmembrane region" description="Helical" evidence="6">
    <location>
        <begin position="209"/>
        <end position="236"/>
    </location>
</feature>
<reference evidence="8" key="1">
    <citation type="journal article" date="2023" name="G3 (Bethesda)">
        <title>Whole genome assembly and annotation of the endangered Caribbean coral Acropora cervicornis.</title>
        <authorList>
            <person name="Selwyn J.D."/>
            <person name="Vollmer S.V."/>
        </authorList>
    </citation>
    <scope>NUCLEOTIDE SEQUENCE</scope>
    <source>
        <strain evidence="8">K2</strain>
    </source>
</reference>
<keyword evidence="3 6" id="KW-0812">Transmembrane</keyword>
<feature type="transmembrane region" description="Helical" evidence="6">
    <location>
        <begin position="173"/>
        <end position="197"/>
    </location>
</feature>
<dbReference type="PRINTS" id="PR00237">
    <property type="entry name" value="GPCRRHODOPSN"/>
</dbReference>
<keyword evidence="9" id="KW-1185">Reference proteome</keyword>
<keyword evidence="2" id="KW-1003">Cell membrane</keyword>
<dbReference type="InterPro" id="IPR000276">
    <property type="entry name" value="GPCR_Rhodpsn"/>
</dbReference>
<comment type="caution">
    <text evidence="8">The sequence shown here is derived from an EMBL/GenBank/DDBJ whole genome shotgun (WGS) entry which is preliminary data.</text>
</comment>
<evidence type="ECO:0000256" key="5">
    <source>
        <dbReference type="ARBA" id="ARBA00023136"/>
    </source>
</evidence>
<dbReference type="Gene3D" id="1.20.1070.10">
    <property type="entry name" value="Rhodopsin 7-helix transmembrane proteins"/>
    <property type="match status" value="1"/>
</dbReference>
<evidence type="ECO:0000259" key="7">
    <source>
        <dbReference type="PROSITE" id="PS50262"/>
    </source>
</evidence>
<dbReference type="Proteomes" id="UP001249851">
    <property type="component" value="Unassembled WGS sequence"/>
</dbReference>
<proteinExistence type="predicted"/>
<gene>
    <name evidence="8" type="ORF">P5673_015013</name>
</gene>
<evidence type="ECO:0000256" key="1">
    <source>
        <dbReference type="ARBA" id="ARBA00004651"/>
    </source>
</evidence>
<comment type="subcellular location">
    <subcellularLocation>
        <location evidence="1">Cell membrane</location>
        <topology evidence="1">Multi-pass membrane protein</topology>
    </subcellularLocation>
</comment>
<evidence type="ECO:0000256" key="6">
    <source>
        <dbReference type="SAM" id="Phobius"/>
    </source>
</evidence>
<evidence type="ECO:0000313" key="9">
    <source>
        <dbReference type="Proteomes" id="UP001249851"/>
    </source>
</evidence>
<feature type="non-terminal residue" evidence="8">
    <location>
        <position position="238"/>
    </location>
</feature>
<dbReference type="CDD" id="cd00637">
    <property type="entry name" value="7tm_classA_rhodopsin-like"/>
    <property type="match status" value="1"/>
</dbReference>
<sequence length="238" mass="26213">AQICTTYEPDDDYEKNSLDFLGGKFTSAANQQQKSGTGEWLDNKSNTKITEHQTTKENVKPSSLKRLFPKRCQNQCISHHCHGRQGNDDDADGEDSREMGPILNVGRFSKTRTCTNADNFQRVKTCFVGQVVHGCFFQFTQISSIVFIVLSSVALVANSLILVAIWKGRSERTWFHIFLGGLALCDFCTGLLVQPFLGVGASSDKKDLAVAIIGYGFLSASFFGAAVLLLVTLLSIER</sequence>
<keyword evidence="5 6" id="KW-0472">Membrane</keyword>
<reference evidence="8" key="2">
    <citation type="journal article" date="2023" name="Science">
        <title>Genomic signatures of disease resistance in endangered staghorn corals.</title>
        <authorList>
            <person name="Vollmer S.V."/>
            <person name="Selwyn J.D."/>
            <person name="Despard B.A."/>
            <person name="Roesel C.L."/>
        </authorList>
    </citation>
    <scope>NUCLEOTIDE SEQUENCE</scope>
    <source>
        <strain evidence="8">K2</strain>
    </source>
</reference>
<accession>A0AAD9V575</accession>
<organism evidence="8 9">
    <name type="scientific">Acropora cervicornis</name>
    <name type="common">Staghorn coral</name>
    <dbReference type="NCBI Taxonomy" id="6130"/>
    <lineage>
        <taxon>Eukaryota</taxon>
        <taxon>Metazoa</taxon>
        <taxon>Cnidaria</taxon>
        <taxon>Anthozoa</taxon>
        <taxon>Hexacorallia</taxon>
        <taxon>Scleractinia</taxon>
        <taxon>Astrocoeniina</taxon>
        <taxon>Acroporidae</taxon>
        <taxon>Acropora</taxon>
    </lineage>
</organism>
<protein>
    <recommendedName>
        <fullName evidence="7">G-protein coupled receptors family 1 profile domain-containing protein</fullName>
    </recommendedName>
</protein>
<dbReference type="SUPFAM" id="SSF81321">
    <property type="entry name" value="Family A G protein-coupled receptor-like"/>
    <property type="match status" value="1"/>
</dbReference>